<comment type="caution">
    <text evidence="1">The sequence shown here is derived from an EMBL/GenBank/DDBJ whole genome shotgun (WGS) entry which is preliminary data.</text>
</comment>
<reference evidence="1 2" key="1">
    <citation type="submission" date="2019-09" db="EMBL/GenBank/DDBJ databases">
        <title>Pararcticibacter amylolyticus gen. nov., sp. nov., isolated from a rottenly hemp rope, and reclassification of Pedobacter tournemirensis as Pararcticibacter tournemirensis comb. nov.</title>
        <authorList>
            <person name="Cai Y."/>
        </authorList>
    </citation>
    <scope>NUCLEOTIDE SEQUENCE [LARGE SCALE GENOMIC DNA]</scope>
    <source>
        <strain evidence="1 2">TF5-37.2-LB10</strain>
    </source>
</reference>
<dbReference type="RefSeq" id="WP_141814525.1">
    <property type="nucleotide sequence ID" value="NZ_VFPL01000001.1"/>
</dbReference>
<proteinExistence type="predicted"/>
<name>A0A5M9HFR0_9SPHI</name>
<protein>
    <submittedName>
        <fullName evidence="1">Uncharacterized protein</fullName>
    </submittedName>
</protein>
<accession>A0A5M9HFR0</accession>
<evidence type="ECO:0000313" key="1">
    <source>
        <dbReference type="EMBL" id="KAA8483757.1"/>
    </source>
</evidence>
<dbReference type="AlphaFoldDB" id="A0A5M9HFR0"/>
<organism evidence="1 2">
    <name type="scientific">Arcticibacter tournemirensis</name>
    <dbReference type="NCBI Taxonomy" id="699437"/>
    <lineage>
        <taxon>Bacteria</taxon>
        <taxon>Pseudomonadati</taxon>
        <taxon>Bacteroidota</taxon>
        <taxon>Sphingobacteriia</taxon>
        <taxon>Sphingobacteriales</taxon>
        <taxon>Sphingobacteriaceae</taxon>
        <taxon>Arcticibacter</taxon>
    </lineage>
</organism>
<sequence>MIPQLAGLLKPRDIKPETTYDVILKAYLENKIDELPEDQQKMLERWKKADSLLRSGELVKKGNNEITRPYNISRLTDYLVSHYKVSVRTARADIAHAKRFFLSTYDRDEKEYARGVMIEWGEELFFEARSMGDYKAAAAIFKTLSEIKGIYNDDPDLPDYSKIQIPQLVIVDDPSELGFEKVENVEEVVASILAKRKKNKLDKLIESTEIIEPEDGDGD</sequence>
<keyword evidence="2" id="KW-1185">Reference proteome</keyword>
<dbReference type="OrthoDB" id="799350at2"/>
<gene>
    <name evidence="1" type="ORF">F1649_07665</name>
</gene>
<evidence type="ECO:0000313" key="2">
    <source>
        <dbReference type="Proteomes" id="UP000322918"/>
    </source>
</evidence>
<dbReference type="EMBL" id="VWNE01000010">
    <property type="protein sequence ID" value="KAA8483757.1"/>
    <property type="molecule type" value="Genomic_DNA"/>
</dbReference>
<dbReference type="Proteomes" id="UP000322918">
    <property type="component" value="Unassembled WGS sequence"/>
</dbReference>